<evidence type="ECO:0000313" key="3">
    <source>
        <dbReference type="EMBL" id="TCS62015.1"/>
    </source>
</evidence>
<reference evidence="2 5" key="1">
    <citation type="journal article" date="2018" name="Int. J. Syst. Evol. Microbiol.">
        <title>Draft Genome Sequence of Faecalimonas umbilicata JCM 30896T, an Acetate-Producing Bacterium Isolated from Human Feces.</title>
        <authorList>
            <person name="Sakamoto M."/>
            <person name="Ikeyama N."/>
            <person name="Yuki M."/>
            <person name="Ohkuma M."/>
        </authorList>
    </citation>
    <scope>NUCLEOTIDE SEQUENCE [LARGE SCALE GENOMIC DNA]</scope>
    <source>
        <strain evidence="2 5">EGH7</strain>
    </source>
</reference>
<dbReference type="Gene3D" id="3.40.50.10440">
    <property type="entry name" value="Dihydroxyacetone kinase, domain 1"/>
    <property type="match status" value="1"/>
</dbReference>
<dbReference type="Proteomes" id="UP000702954">
    <property type="component" value="Unassembled WGS sequence"/>
</dbReference>
<evidence type="ECO:0000313" key="5">
    <source>
        <dbReference type="Proteomes" id="UP000702954"/>
    </source>
</evidence>
<dbReference type="Gene3D" id="3.30.1180.10">
    <property type="match status" value="1"/>
</dbReference>
<gene>
    <name evidence="3" type="ORF">EDD74_1347</name>
    <name evidence="2" type="ORF">FAEUMB_17570</name>
</gene>
<dbReference type="EMBL" id="BHEO01000008">
    <property type="protein sequence ID" value="GBU05216.1"/>
    <property type="molecule type" value="Genomic_DNA"/>
</dbReference>
<dbReference type="NCBIfam" id="TIGR00762">
    <property type="entry name" value="DegV"/>
    <property type="match status" value="1"/>
</dbReference>
<keyword evidence="5" id="KW-1185">Reference proteome</keyword>
<evidence type="ECO:0000313" key="4">
    <source>
        <dbReference type="Proteomes" id="UP000294613"/>
    </source>
</evidence>
<dbReference type="InterPro" id="IPR003797">
    <property type="entry name" value="DegV"/>
</dbReference>
<organism evidence="3 4">
    <name type="scientific">Faecalimonas umbilicata</name>
    <dbReference type="NCBI Taxonomy" id="1912855"/>
    <lineage>
        <taxon>Bacteria</taxon>
        <taxon>Bacillati</taxon>
        <taxon>Bacillota</taxon>
        <taxon>Clostridia</taxon>
        <taxon>Lachnospirales</taxon>
        <taxon>Lachnospiraceae</taxon>
        <taxon>Faecalimonas</taxon>
    </lineage>
</organism>
<dbReference type="PANTHER" id="PTHR33434">
    <property type="entry name" value="DEGV DOMAIN-CONTAINING PROTEIN DR_1986-RELATED"/>
    <property type="match status" value="1"/>
</dbReference>
<dbReference type="Proteomes" id="UP000294613">
    <property type="component" value="Unassembled WGS sequence"/>
</dbReference>
<comment type="caution">
    <text evidence="3">The sequence shown here is derived from an EMBL/GenBank/DDBJ whole genome shotgun (WGS) entry which is preliminary data.</text>
</comment>
<reference evidence="3 4" key="2">
    <citation type="submission" date="2019-03" db="EMBL/GenBank/DDBJ databases">
        <title>Genomic Encyclopedia of Type Strains, Phase IV (KMG-IV): sequencing the most valuable type-strain genomes for metagenomic binning, comparative biology and taxonomic classification.</title>
        <authorList>
            <person name="Goeker M."/>
        </authorList>
    </citation>
    <scope>NUCLEOTIDE SEQUENCE [LARGE SCALE GENOMIC DNA]</scope>
    <source>
        <strain evidence="3 4">DSM 103426</strain>
    </source>
</reference>
<dbReference type="AlphaFoldDB" id="A0A4R3J9D1"/>
<dbReference type="Pfam" id="PF02645">
    <property type="entry name" value="DegV"/>
    <property type="match status" value="1"/>
</dbReference>
<dbReference type="PANTHER" id="PTHR33434:SF2">
    <property type="entry name" value="FATTY ACID-BINDING PROTEIN TM_1468"/>
    <property type="match status" value="1"/>
</dbReference>
<accession>A0A4R3J9D1</accession>
<evidence type="ECO:0000313" key="2">
    <source>
        <dbReference type="EMBL" id="GBU05216.1"/>
    </source>
</evidence>
<dbReference type="InterPro" id="IPR050270">
    <property type="entry name" value="DegV_domain_contain"/>
</dbReference>
<dbReference type="PROSITE" id="PS51482">
    <property type="entry name" value="DEGV"/>
    <property type="match status" value="1"/>
</dbReference>
<dbReference type="EMBL" id="SLZV01000034">
    <property type="protein sequence ID" value="TCS62015.1"/>
    <property type="molecule type" value="Genomic_DNA"/>
</dbReference>
<dbReference type="GO" id="GO:0008289">
    <property type="term" value="F:lipid binding"/>
    <property type="evidence" value="ECO:0007669"/>
    <property type="project" value="UniProtKB-KW"/>
</dbReference>
<evidence type="ECO:0000256" key="1">
    <source>
        <dbReference type="ARBA" id="ARBA00023121"/>
    </source>
</evidence>
<name>A0A4R3J9D1_9FIRM</name>
<dbReference type="InterPro" id="IPR043168">
    <property type="entry name" value="DegV_C"/>
</dbReference>
<dbReference type="RefSeq" id="WP_116441738.1">
    <property type="nucleotide sequence ID" value="NZ_BHEO01000008.1"/>
</dbReference>
<protein>
    <submittedName>
        <fullName evidence="3">DegV family protein with EDD domain</fullName>
    </submittedName>
</protein>
<keyword evidence="1" id="KW-0446">Lipid-binding</keyword>
<proteinExistence type="predicted"/>
<sequence length="279" mass="30509">MNYKIVVDSCGELTEEMKQSGYFESVAMSIELEGSTIVDDETFDQADFLKRIAASGECPKSSCPSPERYMESYAGEAERVYVVTLTAELSGSYNSAVLGKNLYEEEYGKKQIHIFNSKSASVGETLIALKIQECEEAGMTFEEVIQTVEEYIESQKLYFVLETLETLKKNGRLKGVKALVASALNIKPVMGATPKGTIYQIGQARGIKKALAKMTEMAAEGIQCGENKILGIAHCNCRERAEAVAEMIKEKKNVKDVIISNTAGISSMYANDGGIIVVI</sequence>
<dbReference type="Gene3D" id="2.20.28.50">
    <property type="entry name" value="degv family protein"/>
    <property type="match status" value="1"/>
</dbReference>
<dbReference type="SUPFAM" id="SSF82549">
    <property type="entry name" value="DAK1/DegV-like"/>
    <property type="match status" value="1"/>
</dbReference>